<feature type="compositionally biased region" description="Basic residues" evidence="1">
    <location>
        <begin position="67"/>
        <end position="80"/>
    </location>
</feature>
<dbReference type="EMBL" id="FWZT01000015">
    <property type="protein sequence ID" value="SMF49646.1"/>
    <property type="molecule type" value="Genomic_DNA"/>
</dbReference>
<feature type="compositionally biased region" description="Gly residues" evidence="1">
    <location>
        <begin position="34"/>
        <end position="47"/>
    </location>
</feature>
<reference evidence="4" key="1">
    <citation type="submission" date="2017-04" db="EMBL/GenBank/DDBJ databases">
        <authorList>
            <person name="Varghese N."/>
            <person name="Submissions S."/>
        </authorList>
    </citation>
    <scope>NUCLEOTIDE SEQUENCE [LARGE SCALE GENOMIC DNA]</scope>
    <source>
        <strain evidence="4">RKEM611</strain>
    </source>
</reference>
<feature type="compositionally biased region" description="Low complexity" evidence="1">
    <location>
        <begin position="48"/>
        <end position="59"/>
    </location>
</feature>
<dbReference type="STRING" id="1513793.SAMN06296036_11596"/>
<evidence type="ECO:0000256" key="1">
    <source>
        <dbReference type="SAM" id="MobiDB-lite"/>
    </source>
</evidence>
<evidence type="ECO:0000313" key="3">
    <source>
        <dbReference type="EMBL" id="SMF49646.1"/>
    </source>
</evidence>
<dbReference type="RefSeq" id="WP_132319784.1">
    <property type="nucleotide sequence ID" value="NZ_FWZT01000015.1"/>
</dbReference>
<proteinExistence type="predicted"/>
<evidence type="ECO:0000313" key="4">
    <source>
        <dbReference type="Proteomes" id="UP000192907"/>
    </source>
</evidence>
<protein>
    <submittedName>
        <fullName evidence="3">Uncharacterized protein</fullName>
    </submittedName>
</protein>
<feature type="signal peptide" evidence="2">
    <location>
        <begin position="1"/>
        <end position="20"/>
    </location>
</feature>
<feature type="region of interest" description="Disordered" evidence="1">
    <location>
        <begin position="28"/>
        <end position="80"/>
    </location>
</feature>
<gene>
    <name evidence="3" type="ORF">SAMN06296036_11596</name>
</gene>
<name>A0A1Y6C9J7_9BACT</name>
<dbReference type="Proteomes" id="UP000192907">
    <property type="component" value="Unassembled WGS sequence"/>
</dbReference>
<sequence length="205" mass="22044">MLKKLTLASLLFSLAPTASAMETIVITAPKPGPSMGGTGLGRGGSSSGSGSASSGSNGKSKSEKAKARSNRNKTHKKKAKKIGEINSGFIDVVLTAIDEFAAIFQDRGEGYSASIEEKIVTDKDGNILEKKKTKQCKVDSYRGSNPCSMIRIQNIRSGDSDKKYKVSIHLFYVNSRGQERTLTSHESGVSFEVDSLDELYDLDII</sequence>
<evidence type="ECO:0000256" key="2">
    <source>
        <dbReference type="SAM" id="SignalP"/>
    </source>
</evidence>
<keyword evidence="2" id="KW-0732">Signal</keyword>
<dbReference type="AlphaFoldDB" id="A0A1Y6C9J7"/>
<organism evidence="3 4">
    <name type="scientific">Pseudobacteriovorax antillogorgiicola</name>
    <dbReference type="NCBI Taxonomy" id="1513793"/>
    <lineage>
        <taxon>Bacteria</taxon>
        <taxon>Pseudomonadati</taxon>
        <taxon>Bdellovibrionota</taxon>
        <taxon>Oligoflexia</taxon>
        <taxon>Oligoflexales</taxon>
        <taxon>Pseudobacteriovoracaceae</taxon>
        <taxon>Pseudobacteriovorax</taxon>
    </lineage>
</organism>
<accession>A0A1Y6C9J7</accession>
<feature type="chain" id="PRO_5013074183" evidence="2">
    <location>
        <begin position="21"/>
        <end position="205"/>
    </location>
</feature>
<keyword evidence="4" id="KW-1185">Reference proteome</keyword>